<dbReference type="Gene3D" id="2.170.150.20">
    <property type="entry name" value="Peptide methionine sulfoxide reductase"/>
    <property type="match status" value="1"/>
</dbReference>
<dbReference type="SUPFAM" id="SSF51316">
    <property type="entry name" value="Mss4-like"/>
    <property type="match status" value="1"/>
</dbReference>
<dbReference type="Proteomes" id="UP001296706">
    <property type="component" value="Unassembled WGS sequence"/>
</dbReference>
<comment type="catalytic activity">
    <reaction evidence="2 3">
        <text>L-methionyl-[protein] + [thioredoxin]-disulfide + H2O = L-methionyl-(R)-S-oxide-[protein] + [thioredoxin]-dithiol</text>
        <dbReference type="Rhea" id="RHEA:24164"/>
        <dbReference type="Rhea" id="RHEA-COMP:10698"/>
        <dbReference type="Rhea" id="RHEA-COMP:10700"/>
        <dbReference type="Rhea" id="RHEA-COMP:12313"/>
        <dbReference type="Rhea" id="RHEA-COMP:12314"/>
        <dbReference type="ChEBI" id="CHEBI:15377"/>
        <dbReference type="ChEBI" id="CHEBI:16044"/>
        <dbReference type="ChEBI" id="CHEBI:29950"/>
        <dbReference type="ChEBI" id="CHEBI:45764"/>
        <dbReference type="ChEBI" id="CHEBI:50058"/>
        <dbReference type="EC" id="1.8.4.12"/>
    </reaction>
</comment>
<dbReference type="HAMAP" id="MF_01400">
    <property type="entry name" value="MsrB"/>
    <property type="match status" value="1"/>
</dbReference>
<keyword evidence="6" id="KW-1185">Reference proteome</keyword>
<dbReference type="NCBIfam" id="TIGR00357">
    <property type="entry name" value="peptide-methionine (R)-S-oxide reductase MsrB"/>
    <property type="match status" value="1"/>
</dbReference>
<dbReference type="PANTHER" id="PTHR10173">
    <property type="entry name" value="METHIONINE SULFOXIDE REDUCTASE"/>
    <property type="match status" value="1"/>
</dbReference>
<feature type="domain" description="MsrB" evidence="4">
    <location>
        <begin position="8"/>
        <end position="131"/>
    </location>
</feature>
<proteinExistence type="inferred from homology"/>
<evidence type="ECO:0000256" key="3">
    <source>
        <dbReference type="HAMAP-Rule" id="MF_01400"/>
    </source>
</evidence>
<evidence type="ECO:0000256" key="2">
    <source>
        <dbReference type="ARBA" id="ARBA00048488"/>
    </source>
</evidence>
<dbReference type="EC" id="1.8.4.12" evidence="3"/>
<name>A0ABX1RBG6_9PSEU</name>
<dbReference type="PANTHER" id="PTHR10173:SF59">
    <property type="entry name" value="PEPTIDE METHIONINE SULFOXIDE REDUCTASE MSRA_MSRB"/>
    <property type="match status" value="1"/>
</dbReference>
<sequence length="164" mass="18442">MESKYGKSPEAIARLTSEQFRVTQEGATERAFSNDYWDNKEPGIYVDIVSGEPLFASIDKYDSHTGWPSFTKPIVQRNVAERDDRSYGMSRVEVRSAHGDSHLGHVFDDGPRDRGGRRYCLNSAALRFVPLADLVREGYGEYRELFGADKEVDTEDPPASVSES</sequence>
<evidence type="ECO:0000259" key="4">
    <source>
        <dbReference type="PROSITE" id="PS51790"/>
    </source>
</evidence>
<dbReference type="Pfam" id="PF01641">
    <property type="entry name" value="SelR"/>
    <property type="match status" value="1"/>
</dbReference>
<dbReference type="EMBL" id="JAAXKY010000022">
    <property type="protein sequence ID" value="NMH77362.1"/>
    <property type="molecule type" value="Genomic_DNA"/>
</dbReference>
<comment type="caution">
    <text evidence="5">The sequence shown here is derived from an EMBL/GenBank/DDBJ whole genome shotgun (WGS) entry which is preliminary data.</text>
</comment>
<evidence type="ECO:0000313" key="6">
    <source>
        <dbReference type="Proteomes" id="UP001296706"/>
    </source>
</evidence>
<dbReference type="InterPro" id="IPR011057">
    <property type="entry name" value="Mss4-like_sf"/>
</dbReference>
<comment type="similarity">
    <text evidence="3">Belongs to the MsrB Met sulfoxide reductase family.</text>
</comment>
<dbReference type="PROSITE" id="PS51790">
    <property type="entry name" value="MSRB"/>
    <property type="match status" value="1"/>
</dbReference>
<dbReference type="RefSeq" id="WP_169395430.1">
    <property type="nucleotide sequence ID" value="NZ_BAAAJH010000031.1"/>
</dbReference>
<accession>A0ABX1RBG6</accession>
<feature type="active site" description="Nucleophile" evidence="3">
    <location>
        <position position="120"/>
    </location>
</feature>
<gene>
    <name evidence="3 5" type="primary">msrB</name>
    <name evidence="5" type="ORF">HF577_09710</name>
</gene>
<protein>
    <recommendedName>
        <fullName evidence="3">Peptide methionine sulfoxide reductase MsrB</fullName>
        <ecNumber evidence="3">1.8.4.12</ecNumber>
    </recommendedName>
    <alternativeName>
        <fullName evidence="3">Peptide-methionine (R)-S-oxide reductase</fullName>
    </alternativeName>
</protein>
<comment type="caution">
    <text evidence="3">Lacks conserved residue(s) required for the propagation of feature annotation.</text>
</comment>
<keyword evidence="1 3" id="KW-0560">Oxidoreductase</keyword>
<organism evidence="5 6">
    <name type="scientific">Pseudonocardia xinjiangensis</name>
    <dbReference type="NCBI Taxonomy" id="75289"/>
    <lineage>
        <taxon>Bacteria</taxon>
        <taxon>Bacillati</taxon>
        <taxon>Actinomycetota</taxon>
        <taxon>Actinomycetes</taxon>
        <taxon>Pseudonocardiales</taxon>
        <taxon>Pseudonocardiaceae</taxon>
        <taxon>Pseudonocardia</taxon>
    </lineage>
</organism>
<reference evidence="5 6" key="1">
    <citation type="submission" date="2020-04" db="EMBL/GenBank/DDBJ databases">
        <authorList>
            <person name="Klaysubun C."/>
            <person name="Duangmal K."/>
            <person name="Lipun K."/>
        </authorList>
    </citation>
    <scope>NUCLEOTIDE SEQUENCE [LARGE SCALE GENOMIC DNA]</scope>
    <source>
        <strain evidence="5 6">JCM 11839</strain>
    </source>
</reference>
<dbReference type="InterPro" id="IPR028427">
    <property type="entry name" value="Met_Sox_Rdtase_MsrB"/>
</dbReference>
<evidence type="ECO:0000313" key="5">
    <source>
        <dbReference type="EMBL" id="NMH77362.1"/>
    </source>
</evidence>
<evidence type="ECO:0000256" key="1">
    <source>
        <dbReference type="ARBA" id="ARBA00023002"/>
    </source>
</evidence>
<dbReference type="InterPro" id="IPR002579">
    <property type="entry name" value="Met_Sox_Rdtase_MsrB_dom"/>
</dbReference>
<dbReference type="GO" id="GO:0033743">
    <property type="term" value="F:peptide-methionine (R)-S-oxide reductase activity"/>
    <property type="evidence" value="ECO:0007669"/>
    <property type="project" value="UniProtKB-EC"/>
</dbReference>